<evidence type="ECO:0000313" key="2">
    <source>
        <dbReference type="Proteomes" id="UP000006514"/>
    </source>
</evidence>
<dbReference type="OrthoDB" id="2786563at2759"/>
<proteinExistence type="predicted"/>
<reference evidence="2" key="1">
    <citation type="journal article" date="2012" name="Science">
        <title>The Paleozoic origin of enzymatic lignin decomposition reconstructed from 31 fungal genomes.</title>
        <authorList>
            <person name="Floudas D."/>
            <person name="Binder M."/>
            <person name="Riley R."/>
            <person name="Barry K."/>
            <person name="Blanchette R.A."/>
            <person name="Henrissat B."/>
            <person name="Martinez A.T."/>
            <person name="Otillar R."/>
            <person name="Spatafora J.W."/>
            <person name="Yadav J.S."/>
            <person name="Aerts A."/>
            <person name="Benoit I."/>
            <person name="Boyd A."/>
            <person name="Carlson A."/>
            <person name="Copeland A."/>
            <person name="Coutinho P.M."/>
            <person name="de Vries R.P."/>
            <person name="Ferreira P."/>
            <person name="Findley K."/>
            <person name="Foster B."/>
            <person name="Gaskell J."/>
            <person name="Glotzer D."/>
            <person name="Gorecki P."/>
            <person name="Heitman J."/>
            <person name="Hesse C."/>
            <person name="Hori C."/>
            <person name="Igarashi K."/>
            <person name="Jurgens J.A."/>
            <person name="Kallen N."/>
            <person name="Kersten P."/>
            <person name="Kohler A."/>
            <person name="Kuees U."/>
            <person name="Kumar T.K.A."/>
            <person name="Kuo A."/>
            <person name="LaButti K."/>
            <person name="Larrondo L.F."/>
            <person name="Lindquist E."/>
            <person name="Ling A."/>
            <person name="Lombard V."/>
            <person name="Lucas S."/>
            <person name="Lundell T."/>
            <person name="Martin R."/>
            <person name="McLaughlin D.J."/>
            <person name="Morgenstern I."/>
            <person name="Morin E."/>
            <person name="Murat C."/>
            <person name="Nagy L.G."/>
            <person name="Nolan M."/>
            <person name="Ohm R.A."/>
            <person name="Patyshakuliyeva A."/>
            <person name="Rokas A."/>
            <person name="Ruiz-Duenas F.J."/>
            <person name="Sabat G."/>
            <person name="Salamov A."/>
            <person name="Samejima M."/>
            <person name="Schmutz J."/>
            <person name="Slot J.C."/>
            <person name="St John F."/>
            <person name="Stenlid J."/>
            <person name="Sun H."/>
            <person name="Sun S."/>
            <person name="Syed K."/>
            <person name="Tsang A."/>
            <person name="Wiebenga A."/>
            <person name="Young D."/>
            <person name="Pisabarro A."/>
            <person name="Eastwood D.C."/>
            <person name="Martin F."/>
            <person name="Cullen D."/>
            <person name="Grigoriev I.V."/>
            <person name="Hibbett D.S."/>
        </authorList>
    </citation>
    <scope>NUCLEOTIDE SEQUENCE [LARGE SCALE GENOMIC DNA]</scope>
    <source>
        <strain evidence="2">TFB10046</strain>
    </source>
</reference>
<evidence type="ECO:0000313" key="1">
    <source>
        <dbReference type="EMBL" id="EJD37699.1"/>
    </source>
</evidence>
<gene>
    <name evidence="1" type="ORF">AURDEDRAFT_108060</name>
</gene>
<protein>
    <submittedName>
        <fullName evidence="1">Uncharacterized protein</fullName>
    </submittedName>
</protein>
<accession>J0LHS7</accession>
<name>J0LHS7_AURST</name>
<dbReference type="AlphaFoldDB" id="J0LHS7"/>
<sequence>MRVATPPLYETVIIRSTAQAHALARALQNEEDFGRYIKKIRFEGAYADSVSKIVSKAPNITDFCFTLTVWSDASVRGLTRALRMVNPARVILTLAPAKAIKNVKHAELLAQLCSSIPTWSNLRIFCFPSSDSRTRRYVRMTEDEINPGIVTALAASQTLEYVSLWRPYFGQTVPEPITVLGSSSSIKRINWHYGLYPPEPPSSLLAALGPSLRSRIEFIRPTTGSKIAPHAPSHPAEADTSL</sequence>
<organism evidence="1 2">
    <name type="scientific">Auricularia subglabra (strain TFB-10046 / SS5)</name>
    <name type="common">White-rot fungus</name>
    <name type="synonym">Auricularia delicata (strain TFB10046)</name>
    <dbReference type="NCBI Taxonomy" id="717982"/>
    <lineage>
        <taxon>Eukaryota</taxon>
        <taxon>Fungi</taxon>
        <taxon>Dikarya</taxon>
        <taxon>Basidiomycota</taxon>
        <taxon>Agaricomycotina</taxon>
        <taxon>Agaricomycetes</taxon>
        <taxon>Auriculariales</taxon>
        <taxon>Auriculariaceae</taxon>
        <taxon>Auricularia</taxon>
    </lineage>
</organism>
<dbReference type="Proteomes" id="UP000006514">
    <property type="component" value="Unassembled WGS sequence"/>
</dbReference>
<feature type="non-terminal residue" evidence="1">
    <location>
        <position position="242"/>
    </location>
</feature>
<keyword evidence="2" id="KW-1185">Reference proteome</keyword>
<dbReference type="InParanoid" id="J0LHS7"/>
<dbReference type="KEGG" id="adl:AURDEDRAFT_108060"/>
<dbReference type="EMBL" id="JH687836">
    <property type="protein sequence ID" value="EJD37699.1"/>
    <property type="molecule type" value="Genomic_DNA"/>
</dbReference>